<dbReference type="PANTHER" id="PTHR23517:SF13">
    <property type="entry name" value="MAJOR FACILITATOR SUPERFAMILY MFS_1"/>
    <property type="match status" value="1"/>
</dbReference>
<protein>
    <submittedName>
        <fullName evidence="9">Predicted arabinose efflux permease, MFS family</fullName>
    </submittedName>
</protein>
<evidence type="ECO:0000256" key="3">
    <source>
        <dbReference type="ARBA" id="ARBA00022475"/>
    </source>
</evidence>
<evidence type="ECO:0000256" key="4">
    <source>
        <dbReference type="ARBA" id="ARBA00022692"/>
    </source>
</evidence>
<comment type="subcellular location">
    <subcellularLocation>
        <location evidence="1">Cell membrane</location>
        <topology evidence="1">Multi-pass membrane protein</topology>
    </subcellularLocation>
</comment>
<feature type="transmembrane region" description="Helical" evidence="7">
    <location>
        <begin position="105"/>
        <end position="127"/>
    </location>
</feature>
<dbReference type="InterPro" id="IPR036259">
    <property type="entry name" value="MFS_trans_sf"/>
</dbReference>
<keyword evidence="2" id="KW-0813">Transport</keyword>
<keyword evidence="10" id="KW-1185">Reference proteome</keyword>
<dbReference type="RefSeq" id="WP_093842533.1">
    <property type="nucleotide sequence ID" value="NZ_FPAB01000002.1"/>
</dbReference>
<dbReference type="InterPro" id="IPR020846">
    <property type="entry name" value="MFS_dom"/>
</dbReference>
<evidence type="ECO:0000259" key="8">
    <source>
        <dbReference type="PROSITE" id="PS50850"/>
    </source>
</evidence>
<dbReference type="PANTHER" id="PTHR23517">
    <property type="entry name" value="RESISTANCE PROTEIN MDTM, PUTATIVE-RELATED-RELATED"/>
    <property type="match status" value="1"/>
</dbReference>
<feature type="domain" description="Major facilitator superfamily (MFS) profile" evidence="8">
    <location>
        <begin position="14"/>
        <end position="397"/>
    </location>
</feature>
<feature type="transmembrane region" description="Helical" evidence="7">
    <location>
        <begin position="14"/>
        <end position="32"/>
    </location>
</feature>
<keyword evidence="3" id="KW-1003">Cell membrane</keyword>
<proteinExistence type="predicted"/>
<dbReference type="EMBL" id="FPAB01000002">
    <property type="protein sequence ID" value="SFS58632.1"/>
    <property type="molecule type" value="Genomic_DNA"/>
</dbReference>
<keyword evidence="4 7" id="KW-0812">Transmembrane</keyword>
<dbReference type="InterPro" id="IPR050171">
    <property type="entry name" value="MFS_Transporters"/>
</dbReference>
<evidence type="ECO:0000256" key="2">
    <source>
        <dbReference type="ARBA" id="ARBA00022448"/>
    </source>
</evidence>
<dbReference type="SUPFAM" id="SSF103473">
    <property type="entry name" value="MFS general substrate transporter"/>
    <property type="match status" value="1"/>
</dbReference>
<feature type="transmembrane region" description="Helical" evidence="7">
    <location>
        <begin position="374"/>
        <end position="393"/>
    </location>
</feature>
<dbReference type="PROSITE" id="PS50850">
    <property type="entry name" value="MFS"/>
    <property type="match status" value="1"/>
</dbReference>
<dbReference type="Pfam" id="PF07690">
    <property type="entry name" value="MFS_1"/>
    <property type="match status" value="1"/>
</dbReference>
<feature type="transmembrane region" description="Helical" evidence="7">
    <location>
        <begin position="139"/>
        <end position="161"/>
    </location>
</feature>
<feature type="transmembrane region" description="Helical" evidence="7">
    <location>
        <begin position="281"/>
        <end position="302"/>
    </location>
</feature>
<feature type="transmembrane region" description="Helical" evidence="7">
    <location>
        <begin position="173"/>
        <end position="193"/>
    </location>
</feature>
<feature type="transmembrane region" description="Helical" evidence="7">
    <location>
        <begin position="44"/>
        <end position="69"/>
    </location>
</feature>
<gene>
    <name evidence="9" type="ORF">SAMN05444716_102653</name>
</gene>
<feature type="transmembrane region" description="Helical" evidence="7">
    <location>
        <begin position="247"/>
        <end position="269"/>
    </location>
</feature>
<evidence type="ECO:0000313" key="10">
    <source>
        <dbReference type="Proteomes" id="UP000198873"/>
    </source>
</evidence>
<dbReference type="AlphaFoldDB" id="A0A1I6R1T7"/>
<dbReference type="GO" id="GO:0005886">
    <property type="term" value="C:plasma membrane"/>
    <property type="evidence" value="ECO:0007669"/>
    <property type="project" value="UniProtKB-SubCell"/>
</dbReference>
<dbReference type="GO" id="GO:0022857">
    <property type="term" value="F:transmembrane transporter activity"/>
    <property type="evidence" value="ECO:0007669"/>
    <property type="project" value="InterPro"/>
</dbReference>
<organism evidence="9 10">
    <name type="scientific">Streptomyces harbinensis</name>
    <dbReference type="NCBI Taxonomy" id="1176198"/>
    <lineage>
        <taxon>Bacteria</taxon>
        <taxon>Bacillati</taxon>
        <taxon>Actinomycetota</taxon>
        <taxon>Actinomycetes</taxon>
        <taxon>Kitasatosporales</taxon>
        <taxon>Streptomycetaceae</taxon>
        <taxon>Streptomyces</taxon>
    </lineage>
</organism>
<keyword evidence="5 7" id="KW-1133">Transmembrane helix</keyword>
<dbReference type="Proteomes" id="UP000198873">
    <property type="component" value="Unassembled WGS sequence"/>
</dbReference>
<evidence type="ECO:0000256" key="7">
    <source>
        <dbReference type="SAM" id="Phobius"/>
    </source>
</evidence>
<keyword evidence="6 7" id="KW-0472">Membrane</keyword>
<evidence type="ECO:0000256" key="6">
    <source>
        <dbReference type="ARBA" id="ARBA00023136"/>
    </source>
</evidence>
<reference evidence="10" key="1">
    <citation type="submission" date="2016-10" db="EMBL/GenBank/DDBJ databases">
        <authorList>
            <person name="Varghese N."/>
            <person name="Submissions S."/>
        </authorList>
    </citation>
    <scope>NUCLEOTIDE SEQUENCE [LARGE SCALE GENOMIC DNA]</scope>
    <source>
        <strain evidence="10">CGMCC 4.7047</strain>
    </source>
</reference>
<dbReference type="STRING" id="1176198.SAMN05444716_102653"/>
<name>A0A1I6R1T7_9ACTN</name>
<sequence>MTPERAGPRPLRPWHYAAAAYTFAVGMAGTTLPTPLYGLYQREIGFSSFTVTVIFATYAAGVIAVLVLAGDLSDLRGRRPVLLLALLLSAASAGCFLAEDGLPWLLAGRLLSGFSAGLLTGTATVAVMELAPPGAARRAGFAATAANMGGLGCGPLLAGVLAEYAPAPLRTPYLAHLALLVLALALTLTLPETARPPRPLPPLRVRPPAVPRRVRAVFVPAALAGFAGFSMFGLFTSVAPTFMADELGVRDLAVSGAVVFAAFASSTVGQLTAGRLPVARALPAGCFLLVAGMLLIGASLLAGELALLVAGAVVGGSGQGLAFRAAVAAVTARAPRDRRGATTSAFFVAAYLGISLPVLGVGALTLALGLRDAGLVFTGCVTVLAAAIGLHLLRTPPEPGSSAPGG</sequence>
<feature type="transmembrane region" description="Helical" evidence="7">
    <location>
        <begin position="214"/>
        <end position="235"/>
    </location>
</feature>
<evidence type="ECO:0000313" key="9">
    <source>
        <dbReference type="EMBL" id="SFS58632.1"/>
    </source>
</evidence>
<evidence type="ECO:0000256" key="5">
    <source>
        <dbReference type="ARBA" id="ARBA00022989"/>
    </source>
</evidence>
<accession>A0A1I6R1T7</accession>
<feature type="transmembrane region" description="Helical" evidence="7">
    <location>
        <begin position="81"/>
        <end position="99"/>
    </location>
</feature>
<feature type="transmembrane region" description="Helical" evidence="7">
    <location>
        <begin position="344"/>
        <end position="368"/>
    </location>
</feature>
<feature type="transmembrane region" description="Helical" evidence="7">
    <location>
        <begin position="308"/>
        <end position="332"/>
    </location>
</feature>
<evidence type="ECO:0000256" key="1">
    <source>
        <dbReference type="ARBA" id="ARBA00004651"/>
    </source>
</evidence>
<dbReference type="Gene3D" id="1.20.1250.20">
    <property type="entry name" value="MFS general substrate transporter like domains"/>
    <property type="match status" value="2"/>
</dbReference>
<dbReference type="InterPro" id="IPR011701">
    <property type="entry name" value="MFS"/>
</dbReference>